<dbReference type="EMBL" id="CP001358">
    <property type="protein sequence ID" value="ACL49083.1"/>
    <property type="molecule type" value="Genomic_DNA"/>
</dbReference>
<gene>
    <name evidence="1" type="ordered locus">Ddes_1179</name>
</gene>
<reference evidence="1" key="1">
    <citation type="submission" date="2009-01" db="EMBL/GenBank/DDBJ databases">
        <title>Complete sequence of Desulfovibrio desulfuricans subsp. desulfuricans str. ATCC 27774.</title>
        <authorList>
            <consortium name="US DOE Joint Genome Institute"/>
            <person name="Lucas S."/>
            <person name="Copeland A."/>
            <person name="Lapidus A."/>
            <person name="Glavina del Rio T."/>
            <person name="Tice H."/>
            <person name="Bruce D."/>
            <person name="Goodwin L."/>
            <person name="Pitluck S."/>
            <person name="Sims D."/>
            <person name="Lu M."/>
            <person name="Kiss H."/>
            <person name="Meineke L."/>
            <person name="Brettin T."/>
            <person name="Detter J.C."/>
            <person name="Han C."/>
            <person name="Larimer F."/>
            <person name="Land M."/>
            <person name="Hauser L."/>
            <person name="Kyrpides N."/>
            <person name="Ovchinnikova G."/>
            <person name="Hazen T.C."/>
        </authorList>
    </citation>
    <scope>NUCLEOTIDE SEQUENCE [LARGE SCALE GENOMIC DNA]</scope>
    <source>
        <strain evidence="1">ATCC 27774</strain>
    </source>
</reference>
<protein>
    <submittedName>
        <fullName evidence="1">Uncharacterized protein</fullName>
    </submittedName>
</protein>
<dbReference type="KEGG" id="dds:Ddes_1179"/>
<accession>B8J006</accession>
<evidence type="ECO:0000313" key="1">
    <source>
        <dbReference type="EMBL" id="ACL49083.1"/>
    </source>
</evidence>
<dbReference type="AlphaFoldDB" id="B8J006"/>
<dbReference type="HOGENOM" id="CLU_2141848_0_0_7"/>
<organism evidence="1">
    <name type="scientific">Desulfovibrio desulfuricans (strain ATCC 27774 / DSM 6949 / MB)</name>
    <dbReference type="NCBI Taxonomy" id="525146"/>
    <lineage>
        <taxon>Bacteria</taxon>
        <taxon>Pseudomonadati</taxon>
        <taxon>Thermodesulfobacteriota</taxon>
        <taxon>Desulfovibrionia</taxon>
        <taxon>Desulfovibrionales</taxon>
        <taxon>Desulfovibrionaceae</taxon>
        <taxon>Desulfovibrio</taxon>
    </lineage>
</organism>
<proteinExistence type="predicted"/>
<name>B8J006_DESDA</name>
<dbReference type="STRING" id="525146.Ddes_1179"/>
<sequence>MPAASLHTAACLHKIIPRQLTLEVPALFSFGPVTRWAAKEVCQDLSPSEALFALFLESLPGFLIIMQPARAAGLLLFVRLSLHAATATSDTGPCWIMGITYGPARCIVTASG</sequence>